<evidence type="ECO:0000256" key="4">
    <source>
        <dbReference type="ARBA" id="ARBA00018170"/>
    </source>
</evidence>
<dbReference type="Pfam" id="PF17050">
    <property type="entry name" value="AIM5"/>
    <property type="match status" value="1"/>
</dbReference>
<accession>A0A6G1LB39</accession>
<evidence type="ECO:0000256" key="2">
    <source>
        <dbReference type="ARBA" id="ARBA00004370"/>
    </source>
</evidence>
<comment type="subcellular location">
    <subcellularLocation>
        <location evidence="2">Membrane</location>
    </subcellularLocation>
    <subcellularLocation>
        <location evidence="11">Mitochondrion inner membrane</location>
        <topology evidence="11">Single-pass membrane protein</topology>
    </subcellularLocation>
</comment>
<dbReference type="GO" id="GO:0044284">
    <property type="term" value="C:mitochondrial crista junction"/>
    <property type="evidence" value="ECO:0007669"/>
    <property type="project" value="InterPro"/>
</dbReference>
<keyword evidence="6" id="KW-1133">Transmembrane helix</keyword>
<dbReference type="GO" id="GO:0042407">
    <property type="term" value="P:cristae formation"/>
    <property type="evidence" value="ECO:0007669"/>
    <property type="project" value="InterPro"/>
</dbReference>
<sequence length="170" mass="18528">MGFTTGLLGGFTLTTTLLYLSLQLHTRNRVTQASLLRRQSLVLSNIVDPLPPTPPPPSREIGAGLVETAKDKWNAQLEYEVRRLQTTDWSAVWGRVEEGVSGVWTRAFRKGREGAGEAVNMVGDAAGKTYRRAGVGLVEGAQRAREGSLEGSERAERIVRGPVTAKQREG</sequence>
<organism evidence="13 14">
    <name type="scientific">Teratosphaeria nubilosa</name>
    <dbReference type="NCBI Taxonomy" id="161662"/>
    <lineage>
        <taxon>Eukaryota</taxon>
        <taxon>Fungi</taxon>
        <taxon>Dikarya</taxon>
        <taxon>Ascomycota</taxon>
        <taxon>Pezizomycotina</taxon>
        <taxon>Dothideomycetes</taxon>
        <taxon>Dothideomycetidae</taxon>
        <taxon>Mycosphaerellales</taxon>
        <taxon>Teratosphaeriaceae</taxon>
        <taxon>Teratosphaeria</taxon>
    </lineage>
</organism>
<keyword evidence="5" id="KW-0812">Transmembrane</keyword>
<dbReference type="InterPro" id="IPR031463">
    <property type="entry name" value="Mic12"/>
</dbReference>
<evidence type="ECO:0000256" key="10">
    <source>
        <dbReference type="ARBA" id="ARBA00032985"/>
    </source>
</evidence>
<keyword evidence="7 11" id="KW-0496">Mitochondrion</keyword>
<comment type="function">
    <text evidence="1 11">Component of the MICOS complex, a large protein complex of the mitochondrial inner membrane that plays crucial roles in the maintenance of crista junctions, inner membrane architecture, and formation of contact sites to the outer membrane.</text>
</comment>
<dbReference type="AlphaFoldDB" id="A0A6G1LB39"/>
<dbReference type="Proteomes" id="UP000799436">
    <property type="component" value="Unassembled WGS sequence"/>
</dbReference>
<proteinExistence type="inferred from homology"/>
<dbReference type="OrthoDB" id="4037694at2759"/>
<evidence type="ECO:0000256" key="1">
    <source>
        <dbReference type="ARBA" id="ARBA00002689"/>
    </source>
</evidence>
<reference evidence="13" key="1">
    <citation type="journal article" date="2020" name="Stud. Mycol.">
        <title>101 Dothideomycetes genomes: a test case for predicting lifestyles and emergence of pathogens.</title>
        <authorList>
            <person name="Haridas S."/>
            <person name="Albert R."/>
            <person name="Binder M."/>
            <person name="Bloem J."/>
            <person name="Labutti K."/>
            <person name="Salamov A."/>
            <person name="Andreopoulos B."/>
            <person name="Baker S."/>
            <person name="Barry K."/>
            <person name="Bills G."/>
            <person name="Bluhm B."/>
            <person name="Cannon C."/>
            <person name="Castanera R."/>
            <person name="Culley D."/>
            <person name="Daum C."/>
            <person name="Ezra D."/>
            <person name="Gonzalez J."/>
            <person name="Henrissat B."/>
            <person name="Kuo A."/>
            <person name="Liang C."/>
            <person name="Lipzen A."/>
            <person name="Lutzoni F."/>
            <person name="Magnuson J."/>
            <person name="Mondo S."/>
            <person name="Nolan M."/>
            <person name="Ohm R."/>
            <person name="Pangilinan J."/>
            <person name="Park H.-J."/>
            <person name="Ramirez L."/>
            <person name="Alfaro M."/>
            <person name="Sun H."/>
            <person name="Tritt A."/>
            <person name="Yoshinaga Y."/>
            <person name="Zwiers L.-H."/>
            <person name="Turgeon B."/>
            <person name="Goodwin S."/>
            <person name="Spatafora J."/>
            <person name="Crous P."/>
            <person name="Grigoriev I."/>
        </authorList>
    </citation>
    <scope>NUCLEOTIDE SEQUENCE</scope>
    <source>
        <strain evidence="13">CBS 116005</strain>
    </source>
</reference>
<protein>
    <recommendedName>
        <fullName evidence="4 11">MICOS complex subunit MIC12</fullName>
    </recommendedName>
    <alternativeName>
        <fullName evidence="10 11">Altered inheritance of mitochondria protein 5, mitochondrial</fullName>
    </alternativeName>
    <alternativeName>
        <fullName evidence="9 11">Found in mitochondrial proteome protein 51</fullName>
    </alternativeName>
</protein>
<keyword evidence="11" id="KW-0999">Mitochondrion inner membrane</keyword>
<comment type="similarity">
    <text evidence="3 11">Belongs to the MICOS complex subunit Mic12 family.</text>
</comment>
<evidence type="ECO:0000256" key="7">
    <source>
        <dbReference type="ARBA" id="ARBA00023128"/>
    </source>
</evidence>
<evidence type="ECO:0000313" key="13">
    <source>
        <dbReference type="EMBL" id="KAF2770065.1"/>
    </source>
</evidence>
<dbReference type="EMBL" id="ML995828">
    <property type="protein sequence ID" value="KAF2770065.1"/>
    <property type="molecule type" value="Genomic_DNA"/>
</dbReference>
<feature type="region of interest" description="Disordered" evidence="12">
    <location>
        <begin position="146"/>
        <end position="170"/>
    </location>
</feature>
<evidence type="ECO:0000256" key="5">
    <source>
        <dbReference type="ARBA" id="ARBA00022692"/>
    </source>
</evidence>
<evidence type="ECO:0000256" key="8">
    <source>
        <dbReference type="ARBA" id="ARBA00023136"/>
    </source>
</evidence>
<keyword evidence="14" id="KW-1185">Reference proteome</keyword>
<feature type="compositionally biased region" description="Basic and acidic residues" evidence="12">
    <location>
        <begin position="146"/>
        <end position="159"/>
    </location>
</feature>
<evidence type="ECO:0000256" key="12">
    <source>
        <dbReference type="SAM" id="MobiDB-lite"/>
    </source>
</evidence>
<evidence type="ECO:0000256" key="3">
    <source>
        <dbReference type="ARBA" id="ARBA00009188"/>
    </source>
</evidence>
<evidence type="ECO:0000256" key="6">
    <source>
        <dbReference type="ARBA" id="ARBA00022989"/>
    </source>
</evidence>
<evidence type="ECO:0000256" key="9">
    <source>
        <dbReference type="ARBA" id="ARBA00032159"/>
    </source>
</evidence>
<comment type="subunit">
    <text evidence="11">Component of the mitochondrial contact site and cristae organizing system (MICOS) complex.</text>
</comment>
<gene>
    <name evidence="13" type="ORF">EJ03DRAFT_361430</name>
</gene>
<dbReference type="GO" id="GO:0061617">
    <property type="term" value="C:MICOS complex"/>
    <property type="evidence" value="ECO:0007669"/>
    <property type="project" value="UniProtKB-UniRule"/>
</dbReference>
<name>A0A6G1LB39_9PEZI</name>
<evidence type="ECO:0000313" key="14">
    <source>
        <dbReference type="Proteomes" id="UP000799436"/>
    </source>
</evidence>
<evidence type="ECO:0000256" key="11">
    <source>
        <dbReference type="RuleBase" id="RU363010"/>
    </source>
</evidence>
<keyword evidence="8" id="KW-0472">Membrane</keyword>